<dbReference type="AlphaFoldDB" id="A0A314YE48"/>
<evidence type="ECO:0000313" key="3">
    <source>
        <dbReference type="EMBL" id="PQQ06765.1"/>
    </source>
</evidence>
<dbReference type="Proteomes" id="UP000250321">
    <property type="component" value="Unassembled WGS sequence"/>
</dbReference>
<dbReference type="Pfam" id="PF00443">
    <property type="entry name" value="UCH"/>
    <property type="match status" value="1"/>
</dbReference>
<keyword evidence="4" id="KW-1185">Reference proteome</keyword>
<dbReference type="GO" id="GO:0004843">
    <property type="term" value="F:cysteine-type deubiquitinase activity"/>
    <property type="evidence" value="ECO:0007669"/>
    <property type="project" value="InterPro"/>
</dbReference>
<sequence>MSSIDVFLFSSAPSGPQKTLILGVSGISNLVMCAKRVILSLSNQFPSLELHNREQNGRVDDLSASKVKGELHKCLNGPVTVATVLLPRGLINSGNLCFLNATLQALLSCSPFVQLLQELRTRKVPKSSSLNLTCLVVQVQRTKMQVFLRLVGLLALPCLKAFFKFLLQMYELGSWAGQDNKDDEVRVSRTSVTLLSILKLQQTKKSISLRREGADIHVDVGLCITQVTNKLKCKNSNGFHWFCVFGSFF</sequence>
<accession>A0A314YE48</accession>
<dbReference type="InterPro" id="IPR018200">
    <property type="entry name" value="USP_CS"/>
</dbReference>
<proteinExistence type="inferred from homology"/>
<comment type="caution">
    <text evidence="3">The sequence shown here is derived from an EMBL/GenBank/DDBJ whole genome shotgun (WGS) entry which is preliminary data.</text>
</comment>
<comment type="similarity">
    <text evidence="1">Belongs to the peptidase C19 family.</text>
</comment>
<dbReference type="STRING" id="2094558.A0A314YE48"/>
<reference evidence="3 4" key="1">
    <citation type="submission" date="2018-02" db="EMBL/GenBank/DDBJ databases">
        <title>Draft genome of wild Prunus yedoensis var. nudiflora.</title>
        <authorList>
            <person name="Baek S."/>
            <person name="Kim J.-H."/>
            <person name="Choi K."/>
            <person name="Kim G.-B."/>
            <person name="Cho A."/>
            <person name="Jang H."/>
            <person name="Shin C.-H."/>
            <person name="Yu H.-J."/>
            <person name="Mun J.-H."/>
        </authorList>
    </citation>
    <scope>NUCLEOTIDE SEQUENCE [LARGE SCALE GENOMIC DNA]</scope>
    <source>
        <strain evidence="4">cv. Jeju island</strain>
        <tissue evidence="3">Leaf</tissue>
    </source>
</reference>
<dbReference type="Gene3D" id="3.90.70.10">
    <property type="entry name" value="Cysteine proteinases"/>
    <property type="match status" value="1"/>
</dbReference>
<dbReference type="OrthoDB" id="429671at2759"/>
<dbReference type="SUPFAM" id="SSF54001">
    <property type="entry name" value="Cysteine proteinases"/>
    <property type="match status" value="1"/>
</dbReference>
<gene>
    <name evidence="3" type="ORF">Pyn_10628</name>
</gene>
<evidence type="ECO:0000256" key="1">
    <source>
        <dbReference type="ARBA" id="ARBA00009085"/>
    </source>
</evidence>
<name>A0A314YE48_PRUYE</name>
<feature type="domain" description="Peptidase C19 ubiquitin carboxyl-terminal hydrolase" evidence="2">
    <location>
        <begin position="88"/>
        <end position="158"/>
    </location>
</feature>
<dbReference type="EMBL" id="PJQY01000938">
    <property type="protein sequence ID" value="PQQ06765.1"/>
    <property type="molecule type" value="Genomic_DNA"/>
</dbReference>
<evidence type="ECO:0000259" key="2">
    <source>
        <dbReference type="Pfam" id="PF00443"/>
    </source>
</evidence>
<dbReference type="InterPro" id="IPR001394">
    <property type="entry name" value="Peptidase_C19_UCH"/>
</dbReference>
<organism evidence="3 4">
    <name type="scientific">Prunus yedoensis var. nudiflora</name>
    <dbReference type="NCBI Taxonomy" id="2094558"/>
    <lineage>
        <taxon>Eukaryota</taxon>
        <taxon>Viridiplantae</taxon>
        <taxon>Streptophyta</taxon>
        <taxon>Embryophyta</taxon>
        <taxon>Tracheophyta</taxon>
        <taxon>Spermatophyta</taxon>
        <taxon>Magnoliopsida</taxon>
        <taxon>eudicotyledons</taxon>
        <taxon>Gunneridae</taxon>
        <taxon>Pentapetalae</taxon>
        <taxon>rosids</taxon>
        <taxon>fabids</taxon>
        <taxon>Rosales</taxon>
        <taxon>Rosaceae</taxon>
        <taxon>Amygdaloideae</taxon>
        <taxon>Amygdaleae</taxon>
        <taxon>Prunus</taxon>
    </lineage>
</organism>
<dbReference type="InterPro" id="IPR038765">
    <property type="entry name" value="Papain-like_cys_pep_sf"/>
</dbReference>
<evidence type="ECO:0000313" key="4">
    <source>
        <dbReference type="Proteomes" id="UP000250321"/>
    </source>
</evidence>
<protein>
    <recommendedName>
        <fullName evidence="2">Peptidase C19 ubiquitin carboxyl-terminal hydrolase domain-containing protein</fullName>
    </recommendedName>
</protein>
<dbReference type="GO" id="GO:0016579">
    <property type="term" value="P:protein deubiquitination"/>
    <property type="evidence" value="ECO:0007669"/>
    <property type="project" value="InterPro"/>
</dbReference>
<dbReference type="PROSITE" id="PS00972">
    <property type="entry name" value="USP_1"/>
    <property type="match status" value="1"/>
</dbReference>